<organism evidence="2 3">
    <name type="scientific">Mesorhizobium plurifarium</name>
    <dbReference type="NCBI Taxonomy" id="69974"/>
    <lineage>
        <taxon>Bacteria</taxon>
        <taxon>Pseudomonadati</taxon>
        <taxon>Pseudomonadota</taxon>
        <taxon>Alphaproteobacteria</taxon>
        <taxon>Hyphomicrobiales</taxon>
        <taxon>Phyllobacteriaceae</taxon>
        <taxon>Mesorhizobium</taxon>
    </lineage>
</organism>
<sequence length="440" mass="48619">MADFVSVLKKQIEKNGGRSFEVRKQIYNSARAVLAKNLGEYQPPLAPEVVSKQTRSLENAISTVERDYLKSAPSDDPLAELLSELETADEETLAILEAEVSRRIRDWPPPKEQPPPRMKAEAGRLELSGKDAHFSIGGPNPAPPRARIRPVRPPAPKINEGPKFELRDGKLAGTVHAPGSFNERTQSELHRRLQATLSEADAHFAKIENKFPELVKAAREYSTLLQPATSELDIVSIYSVGTSLLGFSDAYREQNIARTLAEPLEPQTAASLQAISRIHAAFIMGFEEGSDLVRKSDEFLLDSQRIREMEKPGNILLTDFVTNTKIVEKSTVQANRPIADYVIQFGWAGSRAGYAAYVSVRNSILATAKILLGDLSVAGVINGSVALGVLLSPEFDFARNVLPILRAHGPDMIAFFSHSPELRAYIEWIIDVLEKDYKDL</sequence>
<dbReference type="AlphaFoldDB" id="A0A0K2W2M5"/>
<dbReference type="EMBL" id="CCND01000020">
    <property type="protein sequence ID" value="CDX59701.1"/>
    <property type="molecule type" value="Genomic_DNA"/>
</dbReference>
<name>A0A0K2W2M5_MESPL</name>
<reference evidence="3" key="1">
    <citation type="submission" date="2014-08" db="EMBL/GenBank/DDBJ databases">
        <authorList>
            <person name="Edwards T."/>
        </authorList>
    </citation>
    <scope>NUCLEOTIDE SEQUENCE [LARGE SCALE GENOMIC DNA]</scope>
</reference>
<gene>
    <name evidence="2" type="ORF">MPL1032_270079</name>
</gene>
<evidence type="ECO:0000313" key="3">
    <source>
        <dbReference type="Proteomes" id="UP000182888"/>
    </source>
</evidence>
<dbReference type="Proteomes" id="UP000182888">
    <property type="component" value="Unassembled WGS sequence"/>
</dbReference>
<feature type="region of interest" description="Disordered" evidence="1">
    <location>
        <begin position="134"/>
        <end position="164"/>
    </location>
</feature>
<accession>A0A0K2W2M5</accession>
<evidence type="ECO:0000256" key="1">
    <source>
        <dbReference type="SAM" id="MobiDB-lite"/>
    </source>
</evidence>
<proteinExistence type="predicted"/>
<evidence type="ECO:0000313" key="2">
    <source>
        <dbReference type="EMBL" id="CDX59701.1"/>
    </source>
</evidence>
<protein>
    <submittedName>
        <fullName evidence="2">Uncharacterized protein</fullName>
    </submittedName>
</protein>